<dbReference type="PROSITE" id="PS51465">
    <property type="entry name" value="KAZAL_2"/>
    <property type="match status" value="1"/>
</dbReference>
<dbReference type="AlphaFoldDB" id="A0A8C3Y055"/>
<evidence type="ECO:0000256" key="1">
    <source>
        <dbReference type="ARBA" id="ARBA00004613"/>
    </source>
</evidence>
<comment type="subcellular location">
    <subcellularLocation>
        <location evidence="1">Secreted</location>
    </subcellularLocation>
</comment>
<protein>
    <recommendedName>
        <fullName evidence="2">Ovomucoid</fullName>
    </recommendedName>
</protein>
<keyword evidence="8" id="KW-0325">Glycoprotein</keyword>
<dbReference type="Pfam" id="PF00050">
    <property type="entry name" value="Kazal_1"/>
    <property type="match status" value="1"/>
</dbReference>
<evidence type="ECO:0000256" key="5">
    <source>
        <dbReference type="ARBA" id="ARBA00022737"/>
    </source>
</evidence>
<keyword evidence="11" id="KW-1185">Reference proteome</keyword>
<dbReference type="CDD" id="cd00104">
    <property type="entry name" value="KAZAL_FS"/>
    <property type="match status" value="1"/>
</dbReference>
<dbReference type="Gene3D" id="3.30.60.30">
    <property type="match status" value="1"/>
</dbReference>
<dbReference type="PANTHER" id="PTHR47499:SF1">
    <property type="entry name" value="SERINE PROTEASE INHIBITOR KAZAL-TYPE 7"/>
    <property type="match status" value="1"/>
</dbReference>
<evidence type="ECO:0000256" key="4">
    <source>
        <dbReference type="ARBA" id="ARBA00022690"/>
    </source>
</evidence>
<accession>A0A8C3Y055</accession>
<dbReference type="Proteomes" id="UP000694563">
    <property type="component" value="Chromosome 15"/>
</dbReference>
<keyword evidence="3" id="KW-0964">Secreted</keyword>
<keyword evidence="7" id="KW-1015">Disulfide bond</keyword>
<evidence type="ECO:0000256" key="8">
    <source>
        <dbReference type="ARBA" id="ARBA00023180"/>
    </source>
</evidence>
<dbReference type="InterPro" id="IPR002350">
    <property type="entry name" value="Kazal_dom"/>
</dbReference>
<evidence type="ECO:0000313" key="10">
    <source>
        <dbReference type="Ensembl" id="ENSCUSP00005005852.1"/>
    </source>
</evidence>
<dbReference type="InterPro" id="IPR036058">
    <property type="entry name" value="Kazal_dom_sf"/>
</dbReference>
<dbReference type="PROSITE" id="PS00282">
    <property type="entry name" value="KAZAL_1"/>
    <property type="match status" value="1"/>
</dbReference>
<feature type="domain" description="Kazal-like" evidence="9">
    <location>
        <begin position="15"/>
        <end position="71"/>
    </location>
</feature>
<dbReference type="Ensembl" id="ENSCUST00005006080.1">
    <property type="protein sequence ID" value="ENSCUSP00005005852.1"/>
    <property type="gene ID" value="ENSCUSG00005003705.1"/>
</dbReference>
<dbReference type="GO" id="GO:0005576">
    <property type="term" value="C:extracellular region"/>
    <property type="evidence" value="ECO:0007669"/>
    <property type="project" value="UniProtKB-SubCell"/>
</dbReference>
<keyword evidence="6" id="KW-0722">Serine protease inhibitor</keyword>
<evidence type="ECO:0000256" key="7">
    <source>
        <dbReference type="ARBA" id="ARBA00023157"/>
    </source>
</evidence>
<dbReference type="SMART" id="SM00280">
    <property type="entry name" value="KAZAL"/>
    <property type="match status" value="1"/>
</dbReference>
<dbReference type="PANTHER" id="PTHR47499">
    <property type="entry name" value="SERINE PROTEASE INHIBITOR KAZAL-TYPE 7 SPINK7"/>
    <property type="match status" value="1"/>
</dbReference>
<reference evidence="10" key="3">
    <citation type="submission" date="2025-09" db="UniProtKB">
        <authorList>
            <consortium name="Ensembl"/>
        </authorList>
    </citation>
    <scope>IDENTIFICATION</scope>
</reference>
<evidence type="ECO:0000259" key="9">
    <source>
        <dbReference type="PROSITE" id="PS51465"/>
    </source>
</evidence>
<dbReference type="PRINTS" id="PR00290">
    <property type="entry name" value="KAZALINHBTR"/>
</dbReference>
<dbReference type="InterPro" id="IPR050159">
    <property type="entry name" value="Kazal-type_SerProtInhib"/>
</dbReference>
<evidence type="ECO:0000313" key="11">
    <source>
        <dbReference type="Proteomes" id="UP000694563"/>
    </source>
</evidence>
<evidence type="ECO:0000256" key="3">
    <source>
        <dbReference type="ARBA" id="ARBA00022525"/>
    </source>
</evidence>
<evidence type="ECO:0000256" key="6">
    <source>
        <dbReference type="ARBA" id="ARBA00022900"/>
    </source>
</evidence>
<organism evidence="10 11">
    <name type="scientific">Catharus ustulatus</name>
    <name type="common">Russet-backed thrush</name>
    <name type="synonym">Hylocichla ustulatus</name>
    <dbReference type="NCBI Taxonomy" id="91951"/>
    <lineage>
        <taxon>Eukaryota</taxon>
        <taxon>Metazoa</taxon>
        <taxon>Chordata</taxon>
        <taxon>Craniata</taxon>
        <taxon>Vertebrata</taxon>
        <taxon>Euteleostomi</taxon>
        <taxon>Archelosauria</taxon>
        <taxon>Archosauria</taxon>
        <taxon>Dinosauria</taxon>
        <taxon>Saurischia</taxon>
        <taxon>Theropoda</taxon>
        <taxon>Coelurosauria</taxon>
        <taxon>Aves</taxon>
        <taxon>Neognathae</taxon>
        <taxon>Neoaves</taxon>
        <taxon>Telluraves</taxon>
        <taxon>Australaves</taxon>
        <taxon>Passeriformes</taxon>
        <taxon>Turdidae</taxon>
        <taxon>Catharus</taxon>
    </lineage>
</organism>
<keyword evidence="5" id="KW-0677">Repeat</keyword>
<reference evidence="10" key="2">
    <citation type="submission" date="2025-08" db="UniProtKB">
        <authorList>
            <consortium name="Ensembl"/>
        </authorList>
    </citation>
    <scope>IDENTIFICATION</scope>
</reference>
<dbReference type="GO" id="GO:0004867">
    <property type="term" value="F:serine-type endopeptidase inhibitor activity"/>
    <property type="evidence" value="ECO:0007669"/>
    <property type="project" value="UniProtKB-KW"/>
</dbReference>
<dbReference type="SUPFAM" id="SSF100895">
    <property type="entry name" value="Kazal-type serine protease inhibitors"/>
    <property type="match status" value="1"/>
</dbReference>
<evidence type="ECO:0000256" key="2">
    <source>
        <dbReference type="ARBA" id="ARBA00019248"/>
    </source>
</evidence>
<name>A0A8C3Y055_CATUS</name>
<sequence>PGNTSMVILLLKFQQNTNIDCTQHKGSNLMCTSEYNPICASDGRTYGNKCLFCNAVSRSAGNLFFRYQGTC</sequence>
<proteinExistence type="predicted"/>
<dbReference type="FunFam" id="3.30.60.30:FF:000037">
    <property type="entry name" value="Ovomucoid"/>
    <property type="match status" value="1"/>
</dbReference>
<keyword evidence="4" id="KW-0646">Protease inhibitor</keyword>
<reference evidence="10" key="1">
    <citation type="submission" date="2020-10" db="EMBL/GenBank/DDBJ databases">
        <title>Catharus ustulatus (Swainson's thrush) genome, bCatUst1, primary haplotype v2.</title>
        <authorList>
            <person name="Delmore K."/>
            <person name="Vafadar M."/>
            <person name="Formenti G."/>
            <person name="Chow W."/>
            <person name="Pelan S."/>
            <person name="Howe K."/>
            <person name="Rhie A."/>
            <person name="Mountcastle J."/>
            <person name="Haase B."/>
            <person name="Fedrigo O."/>
            <person name="Jarvis E.D."/>
        </authorList>
    </citation>
    <scope>NUCLEOTIDE SEQUENCE [LARGE SCALE GENOMIC DNA]</scope>
</reference>
<dbReference type="InterPro" id="IPR001239">
    <property type="entry name" value="Prot_inh_Kazal-m"/>
</dbReference>